<accession>A0AAD7CXP3</accession>
<evidence type="ECO:0000259" key="3">
    <source>
        <dbReference type="Pfam" id="PF05057"/>
    </source>
</evidence>
<dbReference type="Gene3D" id="3.40.50.1820">
    <property type="entry name" value="alpha/beta hydrolase"/>
    <property type="match status" value="1"/>
</dbReference>
<dbReference type="InterPro" id="IPR044294">
    <property type="entry name" value="Lipase-like"/>
</dbReference>
<evidence type="ECO:0000313" key="4">
    <source>
        <dbReference type="EMBL" id="KAJ7668318.1"/>
    </source>
</evidence>
<sequence>MLIPAGFMHLHVLIHGVQGHPRHLAEAAHLFAASHAAVHLLVPTSFAYQNTYDGIDSNAHRVLHELDDAVVALEKDPAVRVTEFSISGYSLGGLIARYVVGILYSRGFFDSVAAVNFASFTTPHVGIPPYPHTARILFWLGSTMLGRTGEQLHLIDSWADTGRPLLQVMANVESPFYHGLAKFRNISIYANAINDFTVPYFSGAFEDTDPFAGHPERDIIPEYLPDYAPLIQGFSIVSASPSLIARLKSLRPLTFSGPFIAWVFPWNLILYLVLPLFVPLGILYLAIDYLISSRASRARIRLLQPSVAIIIHPAPDSDADAPTLDSTIMTAAQVRMVRALNKLDRVRKHTAFRPAVRNAHAMLICLEPRFADHRVGRGVLRHWVDHFEVVRL</sequence>
<comment type="caution">
    <text evidence="4">The sequence shown here is derived from an EMBL/GenBank/DDBJ whole genome shotgun (WGS) entry which is preliminary data.</text>
</comment>
<dbReference type="InterPro" id="IPR007751">
    <property type="entry name" value="DUF676_lipase-like"/>
</dbReference>
<evidence type="ECO:0000256" key="2">
    <source>
        <dbReference type="SAM" id="Phobius"/>
    </source>
</evidence>
<dbReference type="Proteomes" id="UP001221757">
    <property type="component" value="Unassembled WGS sequence"/>
</dbReference>
<keyword evidence="2" id="KW-1133">Transmembrane helix</keyword>
<evidence type="ECO:0000256" key="1">
    <source>
        <dbReference type="ARBA" id="ARBA00007920"/>
    </source>
</evidence>
<organism evidence="4 5">
    <name type="scientific">Mycena rosella</name>
    <name type="common">Pink bonnet</name>
    <name type="synonym">Agaricus rosellus</name>
    <dbReference type="NCBI Taxonomy" id="1033263"/>
    <lineage>
        <taxon>Eukaryota</taxon>
        <taxon>Fungi</taxon>
        <taxon>Dikarya</taxon>
        <taxon>Basidiomycota</taxon>
        <taxon>Agaricomycotina</taxon>
        <taxon>Agaricomycetes</taxon>
        <taxon>Agaricomycetidae</taxon>
        <taxon>Agaricales</taxon>
        <taxon>Marasmiineae</taxon>
        <taxon>Mycenaceae</taxon>
        <taxon>Mycena</taxon>
    </lineage>
</organism>
<dbReference type="AlphaFoldDB" id="A0AAD7CXP3"/>
<name>A0AAD7CXP3_MYCRO</name>
<evidence type="ECO:0000313" key="5">
    <source>
        <dbReference type="Proteomes" id="UP001221757"/>
    </source>
</evidence>
<feature type="transmembrane region" description="Helical" evidence="2">
    <location>
        <begin position="268"/>
        <end position="291"/>
    </location>
</feature>
<dbReference type="EMBL" id="JARKIE010000194">
    <property type="protein sequence ID" value="KAJ7668318.1"/>
    <property type="molecule type" value="Genomic_DNA"/>
</dbReference>
<proteinExistence type="inferred from homology"/>
<feature type="domain" description="DUF676" evidence="3">
    <location>
        <begin position="8"/>
        <end position="202"/>
    </location>
</feature>
<keyword evidence="2" id="KW-0472">Membrane</keyword>
<dbReference type="PANTHER" id="PTHR12482:SF62">
    <property type="entry name" value="LIPASE ROG1-RELATED"/>
    <property type="match status" value="1"/>
</dbReference>
<keyword evidence="5" id="KW-1185">Reference proteome</keyword>
<protein>
    <submittedName>
        <fullName evidence="4">Serine esterase-domain-containing protein</fullName>
    </submittedName>
</protein>
<dbReference type="PANTHER" id="PTHR12482">
    <property type="entry name" value="LIPASE ROG1-RELATED-RELATED"/>
    <property type="match status" value="1"/>
</dbReference>
<reference evidence="4" key="1">
    <citation type="submission" date="2023-03" db="EMBL/GenBank/DDBJ databases">
        <title>Massive genome expansion in bonnet fungi (Mycena s.s.) driven by repeated elements and novel gene families across ecological guilds.</title>
        <authorList>
            <consortium name="Lawrence Berkeley National Laboratory"/>
            <person name="Harder C.B."/>
            <person name="Miyauchi S."/>
            <person name="Viragh M."/>
            <person name="Kuo A."/>
            <person name="Thoen E."/>
            <person name="Andreopoulos B."/>
            <person name="Lu D."/>
            <person name="Skrede I."/>
            <person name="Drula E."/>
            <person name="Henrissat B."/>
            <person name="Morin E."/>
            <person name="Kohler A."/>
            <person name="Barry K."/>
            <person name="LaButti K."/>
            <person name="Morin E."/>
            <person name="Salamov A."/>
            <person name="Lipzen A."/>
            <person name="Mereny Z."/>
            <person name="Hegedus B."/>
            <person name="Baldrian P."/>
            <person name="Stursova M."/>
            <person name="Weitz H."/>
            <person name="Taylor A."/>
            <person name="Grigoriev I.V."/>
            <person name="Nagy L.G."/>
            <person name="Martin F."/>
            <person name="Kauserud H."/>
        </authorList>
    </citation>
    <scope>NUCLEOTIDE SEQUENCE</scope>
    <source>
        <strain evidence="4">CBHHK067</strain>
    </source>
</reference>
<comment type="similarity">
    <text evidence="1">Belongs to the putative lipase ROG1 family.</text>
</comment>
<gene>
    <name evidence="4" type="ORF">B0H17DRAFT_1087754</name>
</gene>
<keyword evidence="2" id="KW-0812">Transmembrane</keyword>
<dbReference type="InterPro" id="IPR029058">
    <property type="entry name" value="AB_hydrolase_fold"/>
</dbReference>
<dbReference type="Pfam" id="PF05057">
    <property type="entry name" value="DUF676"/>
    <property type="match status" value="1"/>
</dbReference>
<dbReference type="SUPFAM" id="SSF53474">
    <property type="entry name" value="alpha/beta-Hydrolases"/>
    <property type="match status" value="1"/>
</dbReference>